<keyword evidence="3" id="KW-1185">Reference proteome</keyword>
<sequence length="396" mass="43741">MLIKNISLLYGVELTYIQNTNVRISGKNIEQIGVKITPKKNEIVLDCEGILMMPGLINSHTHIGDSIAKDIGIDSDVEEKIHPVSGFKQKVLKNSTKSHLTSFIKNSCISMMKKGITSFIDFREGGLDGVSLLKNSSTDIPIRSIILGRAEYYQDVQSIKKNTPIPPYHIQHIQNLLMNCDGLGISGPNEFSNSALTSFAKTTKIRAIHSAETEESNQISKKITGKTETQRALLVKPNFLVHMTYASKKDLAMAVRNKASIVVCPRANGSLAEGIPDVDLMLEAGCNVAIGTDNVMINSPDVFREMDYLWKVSMGMKKKRLEAKDILKMATTNASNILGKKIGVVQNNKIADCIFIEKHSIDLEPMHNPHASIVQRASENTIRAVMYEGEIVYGKI</sequence>
<reference evidence="3" key="1">
    <citation type="submission" date="2016-12" db="EMBL/GenBank/DDBJ databases">
        <authorList>
            <person name="Herbold C."/>
        </authorList>
    </citation>
    <scope>NUCLEOTIDE SEQUENCE [LARGE SCALE GENOMIC DNA]</scope>
</reference>
<dbReference type="RefSeq" id="WP_101009259.1">
    <property type="nucleotide sequence ID" value="NZ_FRFC01000003.1"/>
</dbReference>
<dbReference type="Gene3D" id="3.20.20.140">
    <property type="entry name" value="Metal-dependent hydrolases"/>
    <property type="match status" value="1"/>
</dbReference>
<dbReference type="Proteomes" id="UP000232412">
    <property type="component" value="Unassembled WGS sequence"/>
</dbReference>
<dbReference type="InterPro" id="IPR050287">
    <property type="entry name" value="MTA/SAH_deaminase"/>
</dbReference>
<dbReference type="EMBL" id="FRFC01000003">
    <property type="protein sequence ID" value="SHO44024.1"/>
    <property type="molecule type" value="Genomic_DNA"/>
</dbReference>
<dbReference type="Gene3D" id="2.30.40.10">
    <property type="entry name" value="Urease, subunit C, domain 1"/>
    <property type="match status" value="1"/>
</dbReference>
<dbReference type="NCBIfam" id="NF005552">
    <property type="entry name" value="PRK07213.1"/>
    <property type="match status" value="1"/>
</dbReference>
<protein>
    <submittedName>
        <fullName evidence="2">Amidohydrolase family protein</fullName>
    </submittedName>
</protein>
<dbReference type="InterPro" id="IPR006680">
    <property type="entry name" value="Amidohydro-rel"/>
</dbReference>
<accession>A0A2H1EF90</accession>
<dbReference type="Pfam" id="PF01979">
    <property type="entry name" value="Amidohydro_1"/>
    <property type="match status" value="1"/>
</dbReference>
<keyword evidence="2" id="KW-0378">Hydrolase</keyword>
<feature type="domain" description="Amidohydrolase-related" evidence="1">
    <location>
        <begin position="52"/>
        <end position="392"/>
    </location>
</feature>
<dbReference type="InterPro" id="IPR032466">
    <property type="entry name" value="Metal_Hydrolase"/>
</dbReference>
<proteinExistence type="predicted"/>
<dbReference type="PANTHER" id="PTHR43794">
    <property type="entry name" value="AMINOHYDROLASE SSNA-RELATED"/>
    <property type="match status" value="1"/>
</dbReference>
<evidence type="ECO:0000313" key="3">
    <source>
        <dbReference type="Proteomes" id="UP000232412"/>
    </source>
</evidence>
<dbReference type="GO" id="GO:0016810">
    <property type="term" value="F:hydrolase activity, acting on carbon-nitrogen (but not peptide) bonds"/>
    <property type="evidence" value="ECO:0007669"/>
    <property type="project" value="InterPro"/>
</dbReference>
<dbReference type="InterPro" id="IPR011059">
    <property type="entry name" value="Metal-dep_hydrolase_composite"/>
</dbReference>
<evidence type="ECO:0000313" key="2">
    <source>
        <dbReference type="EMBL" id="SHO44024.1"/>
    </source>
</evidence>
<dbReference type="SUPFAM" id="SSF51338">
    <property type="entry name" value="Composite domain of metallo-dependent hydrolases"/>
    <property type="match status" value="1"/>
</dbReference>
<name>A0A2H1EF90_9ARCH</name>
<dbReference type="PANTHER" id="PTHR43794:SF5">
    <property type="entry name" value="CHLOROHYDROLASE FAMILY PROTEIN"/>
    <property type="match status" value="1"/>
</dbReference>
<dbReference type="SUPFAM" id="SSF51556">
    <property type="entry name" value="Metallo-dependent hydrolases"/>
    <property type="match status" value="1"/>
</dbReference>
<dbReference type="AlphaFoldDB" id="A0A2H1EF90"/>
<evidence type="ECO:0000259" key="1">
    <source>
        <dbReference type="Pfam" id="PF01979"/>
    </source>
</evidence>
<gene>
    <name evidence="2" type="ORF">NSIN_20218</name>
</gene>
<dbReference type="OrthoDB" id="42910at2157"/>
<organism evidence="2 3">
    <name type="scientific">Nitrosotalea sinensis</name>
    <dbReference type="NCBI Taxonomy" id="1499975"/>
    <lineage>
        <taxon>Archaea</taxon>
        <taxon>Nitrososphaerota</taxon>
        <taxon>Nitrososphaeria</taxon>
        <taxon>Nitrosotaleales</taxon>
        <taxon>Nitrosotaleaceae</taxon>
        <taxon>Nitrosotalea</taxon>
    </lineage>
</organism>